<dbReference type="EMBL" id="QPFP01000057">
    <property type="protein sequence ID" value="TEB25412.1"/>
    <property type="molecule type" value="Genomic_DNA"/>
</dbReference>
<comment type="caution">
    <text evidence="1">The sequence shown here is derived from an EMBL/GenBank/DDBJ whole genome shotgun (WGS) entry which is preliminary data.</text>
</comment>
<proteinExistence type="predicted"/>
<accession>A0A4Y7SUE4</accession>
<protein>
    <submittedName>
        <fullName evidence="1">Uncharacterized protein</fullName>
    </submittedName>
</protein>
<dbReference type="AlphaFoldDB" id="A0A4Y7SUE4"/>
<reference evidence="1 2" key="1">
    <citation type="journal article" date="2019" name="Nat. Ecol. Evol.">
        <title>Megaphylogeny resolves global patterns of mushroom evolution.</title>
        <authorList>
            <person name="Varga T."/>
            <person name="Krizsan K."/>
            <person name="Foldi C."/>
            <person name="Dima B."/>
            <person name="Sanchez-Garcia M."/>
            <person name="Sanchez-Ramirez S."/>
            <person name="Szollosi G.J."/>
            <person name="Szarkandi J.G."/>
            <person name="Papp V."/>
            <person name="Albert L."/>
            <person name="Andreopoulos W."/>
            <person name="Angelini C."/>
            <person name="Antonin V."/>
            <person name="Barry K.W."/>
            <person name="Bougher N.L."/>
            <person name="Buchanan P."/>
            <person name="Buyck B."/>
            <person name="Bense V."/>
            <person name="Catcheside P."/>
            <person name="Chovatia M."/>
            <person name="Cooper J."/>
            <person name="Damon W."/>
            <person name="Desjardin D."/>
            <person name="Finy P."/>
            <person name="Geml J."/>
            <person name="Haridas S."/>
            <person name="Hughes K."/>
            <person name="Justo A."/>
            <person name="Karasinski D."/>
            <person name="Kautmanova I."/>
            <person name="Kiss B."/>
            <person name="Kocsube S."/>
            <person name="Kotiranta H."/>
            <person name="LaButti K.M."/>
            <person name="Lechner B.E."/>
            <person name="Liimatainen K."/>
            <person name="Lipzen A."/>
            <person name="Lukacs Z."/>
            <person name="Mihaltcheva S."/>
            <person name="Morgado L.N."/>
            <person name="Niskanen T."/>
            <person name="Noordeloos M.E."/>
            <person name="Ohm R.A."/>
            <person name="Ortiz-Santana B."/>
            <person name="Ovrebo C."/>
            <person name="Racz N."/>
            <person name="Riley R."/>
            <person name="Savchenko A."/>
            <person name="Shiryaev A."/>
            <person name="Soop K."/>
            <person name="Spirin V."/>
            <person name="Szebenyi C."/>
            <person name="Tomsovsky M."/>
            <person name="Tulloss R.E."/>
            <person name="Uehling J."/>
            <person name="Grigoriev I.V."/>
            <person name="Vagvolgyi C."/>
            <person name="Papp T."/>
            <person name="Martin F.M."/>
            <person name="Miettinen O."/>
            <person name="Hibbett D.S."/>
            <person name="Nagy L.G."/>
        </authorList>
    </citation>
    <scope>NUCLEOTIDE SEQUENCE [LARGE SCALE GENOMIC DNA]</scope>
    <source>
        <strain evidence="1 2">FP101781</strain>
    </source>
</reference>
<organism evidence="1 2">
    <name type="scientific">Coprinellus micaceus</name>
    <name type="common">Glistening ink-cap mushroom</name>
    <name type="synonym">Coprinus micaceus</name>
    <dbReference type="NCBI Taxonomy" id="71717"/>
    <lineage>
        <taxon>Eukaryota</taxon>
        <taxon>Fungi</taxon>
        <taxon>Dikarya</taxon>
        <taxon>Basidiomycota</taxon>
        <taxon>Agaricomycotina</taxon>
        <taxon>Agaricomycetes</taxon>
        <taxon>Agaricomycetidae</taxon>
        <taxon>Agaricales</taxon>
        <taxon>Agaricineae</taxon>
        <taxon>Psathyrellaceae</taxon>
        <taxon>Coprinellus</taxon>
    </lineage>
</organism>
<evidence type="ECO:0000313" key="2">
    <source>
        <dbReference type="Proteomes" id="UP000298030"/>
    </source>
</evidence>
<gene>
    <name evidence="1" type="ORF">FA13DRAFT_1738344</name>
</gene>
<keyword evidence="2" id="KW-1185">Reference proteome</keyword>
<dbReference type="Proteomes" id="UP000298030">
    <property type="component" value="Unassembled WGS sequence"/>
</dbReference>
<name>A0A4Y7SUE4_COPMI</name>
<sequence>MRSVFPFTHAPASSPTTPGLYPAIVKAGQRCVPSAQQSSRSWNSTLRACRSRPPLGLWMASIPPLVANRGTTPWSESRTFHSYPQSLTGGSLTWHRRRFPDRLKSSEDSLATKHPPVS</sequence>
<evidence type="ECO:0000313" key="1">
    <source>
        <dbReference type="EMBL" id="TEB25412.1"/>
    </source>
</evidence>